<dbReference type="InterPro" id="IPR015854">
    <property type="entry name" value="ABC_transpr_LolD-like"/>
</dbReference>
<dbReference type="GO" id="GO:0005524">
    <property type="term" value="F:ATP binding"/>
    <property type="evidence" value="ECO:0007669"/>
    <property type="project" value="UniProtKB-KW"/>
</dbReference>
<dbReference type="GO" id="GO:0005886">
    <property type="term" value="C:plasma membrane"/>
    <property type="evidence" value="ECO:0007669"/>
    <property type="project" value="TreeGrafter"/>
</dbReference>
<dbReference type="PANTHER" id="PTHR24220:SF688">
    <property type="entry name" value="ABC TRANSPORTER H FAMILY MEMBER 2"/>
    <property type="match status" value="1"/>
</dbReference>
<keyword evidence="2" id="KW-0547">Nucleotide-binding</keyword>
<feature type="compositionally biased region" description="Polar residues" evidence="4">
    <location>
        <begin position="17"/>
        <end position="35"/>
    </location>
</feature>
<evidence type="ECO:0000313" key="6">
    <source>
        <dbReference type="EMBL" id="CAD9077578.1"/>
    </source>
</evidence>
<organism evidence="6">
    <name type="scientific">Percolomonas cosmopolitus</name>
    <dbReference type="NCBI Taxonomy" id="63605"/>
    <lineage>
        <taxon>Eukaryota</taxon>
        <taxon>Discoba</taxon>
        <taxon>Heterolobosea</taxon>
        <taxon>Tetramitia</taxon>
        <taxon>Eutetramitia</taxon>
        <taxon>Percolomonadidae</taxon>
        <taxon>Percolomonas</taxon>
    </lineage>
</organism>
<feature type="compositionally biased region" description="Polar residues" evidence="4">
    <location>
        <begin position="460"/>
        <end position="469"/>
    </location>
</feature>
<accession>A0A7S1KLG9</accession>
<feature type="compositionally biased region" description="Basic and acidic residues" evidence="4">
    <location>
        <begin position="90"/>
        <end position="99"/>
    </location>
</feature>
<dbReference type="InterPro" id="IPR003439">
    <property type="entry name" value="ABC_transporter-like_ATP-bd"/>
</dbReference>
<feature type="region of interest" description="Disordered" evidence="4">
    <location>
        <begin position="171"/>
        <end position="348"/>
    </location>
</feature>
<feature type="domain" description="ABC transporter" evidence="5">
    <location>
        <begin position="540"/>
        <end position="781"/>
    </location>
</feature>
<dbReference type="InterPro" id="IPR003593">
    <property type="entry name" value="AAA+_ATPase"/>
</dbReference>
<evidence type="ECO:0000256" key="2">
    <source>
        <dbReference type="ARBA" id="ARBA00022741"/>
    </source>
</evidence>
<dbReference type="GO" id="GO:0098796">
    <property type="term" value="C:membrane protein complex"/>
    <property type="evidence" value="ECO:0007669"/>
    <property type="project" value="UniProtKB-ARBA"/>
</dbReference>
<feature type="compositionally biased region" description="Polar residues" evidence="4">
    <location>
        <begin position="312"/>
        <end position="326"/>
    </location>
</feature>
<dbReference type="InterPro" id="IPR017911">
    <property type="entry name" value="MacB-like_ATP-bd"/>
</dbReference>
<dbReference type="GO" id="GO:0016887">
    <property type="term" value="F:ATP hydrolysis activity"/>
    <property type="evidence" value="ECO:0007669"/>
    <property type="project" value="InterPro"/>
</dbReference>
<sequence>MTPTSPFSPPPTFHHSQVSITPTTENYSSSIQTDADSADDFPEPIHTLYHGGASTLKVPHHTFLHKRQSNGVYSTISIDEKSPVLGVRAAPRDATRDASIRGSQSLKKRIRSASDSSVKPSHKTHAIFSGQMRVDQRNSRQIDVTPDSAPSRTVLEKNTLNHPAFGVHCHFSNSDEKRDNSAMEQCTMPSGGGSDLLPKQSSLGSKQTSHVHIPQAAISPISTSTTPSNRQCTESDAIQGAFGVEENPRKSHTTSTSSTQLHSLQKITKPPSEKHIIPSNYSSHRPIPRISTNRASSISHSKMPIENDKKLTGNSKNNTTRSTPHQKASHRSTSSDDDENQELQSINDDDAQQIVVEMDPEESDSAVSNQQEATEQILRRKFGHQANATRHSRRVSSSGGSGDESHTKRVPTEEVLLVEEQRTPDISAMSPLQANSQALSPLTMEHVTPYTASTEHHSSHNTFPAQQSGGKRGVTFARDPQQMVHVVNESNRPVEVRRVTYAEDDNVGPVSAHESQPHPEDASSVERYAAALSSDTEAIIRLENVQKTYLLGIEGVPALRGVSLEIMRGEFVIVYGTSGGGKTSLLNIIGTIDKATKGRIQIGNSQVREQTKDSQLANIRLKKIGFVFQTFNLLGTMTALENVEMPMILRGKLSRSARRKRAKELLKQVGMGERMHHRPAQMSGGEQQRVTIARAIANEPEIMILDEPTGDLDTHNTRMVMNLLQRLNRDQKITMVMVTHDPGLKNASDRVIRMRDGKVAGVEVVSVEARNRFWTDLRQRMPTHVADDDHGEVRRDSLRKNTEIREPRNYAQFRGCLQEAQSMAEEMLQDCISRSRPGYGGTSSRMSTTTSRSTRTPTSGIPPSATSTTLSRRSRRTVYEDDTPQTPAQFPVQVLREVPASGGGDHVSIRIDDA</sequence>
<dbReference type="AlphaFoldDB" id="A0A7S1KLG9"/>
<dbReference type="PANTHER" id="PTHR24220">
    <property type="entry name" value="IMPORT ATP-BINDING PROTEIN"/>
    <property type="match status" value="1"/>
</dbReference>
<evidence type="ECO:0000256" key="1">
    <source>
        <dbReference type="ARBA" id="ARBA00022448"/>
    </source>
</evidence>
<evidence type="ECO:0000256" key="3">
    <source>
        <dbReference type="ARBA" id="ARBA00022840"/>
    </source>
</evidence>
<dbReference type="EMBL" id="HBGD01001019">
    <property type="protein sequence ID" value="CAD9077578.1"/>
    <property type="molecule type" value="Transcribed_RNA"/>
</dbReference>
<keyword evidence="3" id="KW-0067">ATP-binding</keyword>
<feature type="compositionally biased region" description="Pro residues" evidence="4">
    <location>
        <begin position="1"/>
        <end position="12"/>
    </location>
</feature>
<keyword evidence="1" id="KW-0813">Transport</keyword>
<dbReference type="SMART" id="SM00382">
    <property type="entry name" value="AAA"/>
    <property type="match status" value="1"/>
</dbReference>
<reference evidence="6" key="1">
    <citation type="submission" date="2021-01" db="EMBL/GenBank/DDBJ databases">
        <authorList>
            <person name="Corre E."/>
            <person name="Pelletier E."/>
            <person name="Niang G."/>
            <person name="Scheremetjew M."/>
            <person name="Finn R."/>
            <person name="Kale V."/>
            <person name="Holt S."/>
            <person name="Cochrane G."/>
            <person name="Meng A."/>
            <person name="Brown T."/>
            <person name="Cohen L."/>
        </authorList>
    </citation>
    <scope>NUCLEOTIDE SEQUENCE</scope>
    <source>
        <strain evidence="6">WS</strain>
    </source>
</reference>
<feature type="region of interest" description="Disordered" evidence="4">
    <location>
        <begin position="833"/>
        <end position="887"/>
    </location>
</feature>
<evidence type="ECO:0000256" key="4">
    <source>
        <dbReference type="SAM" id="MobiDB-lite"/>
    </source>
</evidence>
<dbReference type="SUPFAM" id="SSF52540">
    <property type="entry name" value="P-loop containing nucleoside triphosphate hydrolases"/>
    <property type="match status" value="1"/>
</dbReference>
<feature type="compositionally biased region" description="Polar residues" evidence="4">
    <location>
        <begin position="290"/>
        <end position="300"/>
    </location>
</feature>
<gene>
    <name evidence="6" type="ORF">PCOS0759_LOCUS810</name>
</gene>
<name>A0A7S1KLG9_9EUKA</name>
<dbReference type="InterPro" id="IPR027417">
    <property type="entry name" value="P-loop_NTPase"/>
</dbReference>
<feature type="region of interest" description="Disordered" evidence="4">
    <location>
        <begin position="383"/>
        <end position="411"/>
    </location>
</feature>
<evidence type="ECO:0000259" key="5">
    <source>
        <dbReference type="PROSITE" id="PS50893"/>
    </source>
</evidence>
<feature type="compositionally biased region" description="Acidic residues" evidence="4">
    <location>
        <begin position="335"/>
        <end position="348"/>
    </location>
</feature>
<feature type="region of interest" description="Disordered" evidence="4">
    <location>
        <begin position="453"/>
        <end position="472"/>
    </location>
</feature>
<dbReference type="GO" id="GO:0022857">
    <property type="term" value="F:transmembrane transporter activity"/>
    <property type="evidence" value="ECO:0007669"/>
    <property type="project" value="TreeGrafter"/>
</dbReference>
<protein>
    <recommendedName>
        <fullName evidence="5">ABC transporter domain-containing protein</fullName>
    </recommendedName>
</protein>
<dbReference type="PROSITE" id="PS00211">
    <property type="entry name" value="ABC_TRANSPORTER_1"/>
    <property type="match status" value="1"/>
</dbReference>
<feature type="compositionally biased region" description="Low complexity" evidence="4">
    <location>
        <begin position="218"/>
        <end position="228"/>
    </location>
</feature>
<dbReference type="InterPro" id="IPR017871">
    <property type="entry name" value="ABC_transporter-like_CS"/>
</dbReference>
<feature type="compositionally biased region" description="Low complexity" evidence="4">
    <location>
        <begin position="842"/>
        <end position="871"/>
    </location>
</feature>
<feature type="compositionally biased region" description="Polar residues" evidence="4">
    <location>
        <begin position="199"/>
        <end position="210"/>
    </location>
</feature>
<dbReference type="Pfam" id="PF00005">
    <property type="entry name" value="ABC_tran"/>
    <property type="match status" value="1"/>
</dbReference>
<feature type="compositionally biased region" description="Low complexity" evidence="4">
    <location>
        <begin position="253"/>
        <end position="265"/>
    </location>
</feature>
<feature type="region of interest" description="Disordered" evidence="4">
    <location>
        <begin position="89"/>
        <end position="123"/>
    </location>
</feature>
<dbReference type="CDD" id="cd03255">
    <property type="entry name" value="ABC_MJ0796_LolCDE_FtsE"/>
    <property type="match status" value="1"/>
</dbReference>
<dbReference type="Gene3D" id="3.40.50.300">
    <property type="entry name" value="P-loop containing nucleotide triphosphate hydrolases"/>
    <property type="match status" value="1"/>
</dbReference>
<proteinExistence type="predicted"/>
<feature type="region of interest" description="Disordered" evidence="4">
    <location>
        <begin position="1"/>
        <end position="43"/>
    </location>
</feature>
<dbReference type="PROSITE" id="PS50893">
    <property type="entry name" value="ABC_TRANSPORTER_2"/>
    <property type="match status" value="1"/>
</dbReference>
<dbReference type="FunFam" id="3.40.50.300:FF:000032">
    <property type="entry name" value="Export ABC transporter ATP-binding protein"/>
    <property type="match status" value="1"/>
</dbReference>